<comment type="caution">
    <text evidence="1">The sequence shown here is derived from an EMBL/GenBank/DDBJ whole genome shotgun (WGS) entry which is preliminary data.</text>
</comment>
<organism evidence="1 2">
    <name type="scientific">Hyalomma asiaticum</name>
    <name type="common">Tick</name>
    <dbReference type="NCBI Taxonomy" id="266040"/>
    <lineage>
        <taxon>Eukaryota</taxon>
        <taxon>Metazoa</taxon>
        <taxon>Ecdysozoa</taxon>
        <taxon>Arthropoda</taxon>
        <taxon>Chelicerata</taxon>
        <taxon>Arachnida</taxon>
        <taxon>Acari</taxon>
        <taxon>Parasitiformes</taxon>
        <taxon>Ixodida</taxon>
        <taxon>Ixodoidea</taxon>
        <taxon>Ixodidae</taxon>
        <taxon>Hyalomminae</taxon>
        <taxon>Hyalomma</taxon>
    </lineage>
</organism>
<gene>
    <name evidence="1" type="ORF">HPB50_014833</name>
</gene>
<reference evidence="1" key="1">
    <citation type="submission" date="2020-05" db="EMBL/GenBank/DDBJ databases">
        <title>Large-scale comparative analyses of tick genomes elucidate their genetic diversity and vector capacities.</title>
        <authorList>
            <person name="Jia N."/>
            <person name="Wang J."/>
            <person name="Shi W."/>
            <person name="Du L."/>
            <person name="Sun Y."/>
            <person name="Zhan W."/>
            <person name="Jiang J."/>
            <person name="Wang Q."/>
            <person name="Zhang B."/>
            <person name="Ji P."/>
            <person name="Sakyi L.B."/>
            <person name="Cui X."/>
            <person name="Yuan T."/>
            <person name="Jiang B."/>
            <person name="Yang W."/>
            <person name="Lam T.T.-Y."/>
            <person name="Chang Q."/>
            <person name="Ding S."/>
            <person name="Wang X."/>
            <person name="Zhu J."/>
            <person name="Ruan X."/>
            <person name="Zhao L."/>
            <person name="Wei J."/>
            <person name="Que T."/>
            <person name="Du C."/>
            <person name="Cheng J."/>
            <person name="Dai P."/>
            <person name="Han X."/>
            <person name="Huang E."/>
            <person name="Gao Y."/>
            <person name="Liu J."/>
            <person name="Shao H."/>
            <person name="Ye R."/>
            <person name="Li L."/>
            <person name="Wei W."/>
            <person name="Wang X."/>
            <person name="Wang C."/>
            <person name="Yang T."/>
            <person name="Huo Q."/>
            <person name="Li W."/>
            <person name="Guo W."/>
            <person name="Chen H."/>
            <person name="Zhou L."/>
            <person name="Ni X."/>
            <person name="Tian J."/>
            <person name="Zhou Y."/>
            <person name="Sheng Y."/>
            <person name="Liu T."/>
            <person name="Pan Y."/>
            <person name="Xia L."/>
            <person name="Li J."/>
            <person name="Zhao F."/>
            <person name="Cao W."/>
        </authorList>
    </citation>
    <scope>NUCLEOTIDE SEQUENCE</scope>
    <source>
        <strain evidence="1">Hyas-2018</strain>
    </source>
</reference>
<evidence type="ECO:0000313" key="1">
    <source>
        <dbReference type="EMBL" id="KAH6938908.1"/>
    </source>
</evidence>
<name>A0ACB7SVL2_HYAAI</name>
<evidence type="ECO:0000313" key="2">
    <source>
        <dbReference type="Proteomes" id="UP000821845"/>
    </source>
</evidence>
<accession>A0ACB7SVL2</accession>
<dbReference type="EMBL" id="CM023482">
    <property type="protein sequence ID" value="KAH6938908.1"/>
    <property type="molecule type" value="Genomic_DNA"/>
</dbReference>
<sequence>MLKLGNAFLRVRDEVALASCLVSSSIHRLRGKAVNNYDIFVVGQVSAWACLHVKYKRLHGCCHLRVQKPY</sequence>
<keyword evidence="2" id="KW-1185">Reference proteome</keyword>
<dbReference type="Proteomes" id="UP000821845">
    <property type="component" value="Chromosome 2"/>
</dbReference>
<protein>
    <submittedName>
        <fullName evidence="1">Uncharacterized protein</fullName>
    </submittedName>
</protein>
<proteinExistence type="predicted"/>